<feature type="compositionally biased region" description="Basic and acidic residues" evidence="7">
    <location>
        <begin position="602"/>
        <end position="640"/>
    </location>
</feature>
<dbReference type="SFLD" id="SFLDS00029">
    <property type="entry name" value="Radical_SAM"/>
    <property type="match status" value="1"/>
</dbReference>
<dbReference type="Proteomes" id="UP000293296">
    <property type="component" value="Chromosome"/>
</dbReference>
<dbReference type="SFLD" id="SFLDG01082">
    <property type="entry name" value="B12-binding_domain_containing"/>
    <property type="match status" value="1"/>
</dbReference>
<dbReference type="AlphaFoldDB" id="A0A4P6HQ81"/>
<evidence type="ECO:0000256" key="5">
    <source>
        <dbReference type="ARBA" id="ARBA00023014"/>
    </source>
</evidence>
<sequence length="647" mass="69754">MARTPLTQPDFLPMTRAEMDALGWDSLDVLLVTGDAYVDHPSFGAPLLGRWLVAHGYKTGLVAQPRWEGDAADVAAMGRPRLFAGVTAGSLDSMLAHYTAFRKKRSDDAYTPGGKAGARPNRAAIVYANLVRRAFPGLPVALGGIEASLRRVSHYDFWSNALRRSVLYDAKASVVLYGMAETGILALAEGLDRLEDEGGLLADVLTELPGAAFSLKPDELPQRFPQADVLTLPAHEAIAAAPKRLIEATLTLERHVHQNKQLAVQRSGDRLTVLTPPGPGLSGKTLDALYALPYSRRPHPAYALPIPAADMIRGSLNIHRGCAGGCSFCTLALHQGRAIRSRSAGSVLAEAARLAETPGFDGSVSDVGGPSANMWGGRCQGDMSSCQRPSCLTPTICKHFSVDQGAFVDLLEAVAEVPGVRHVRVASGWRMDLALADEAALGRMVRRFTGGQAKVAPEHQNDRVLRLMRKPPFAVFERFLKVFERESGRAGKEQYVVPYLMSAFPGCTLEDMRRMAEWFAGKGWRPSQVQCFIPLPGTAAAAMYFAGTDLSGQPLFVADADAERLRQHAVLGGEREKRLAGQDKGQPDRRPGRRAPGAPASSRRDAPPPRPGKGDAGRGHPDGRRGKPDSRSTATDDQRGLRRKHGA</sequence>
<dbReference type="SMART" id="SM00729">
    <property type="entry name" value="Elp3"/>
    <property type="match status" value="1"/>
</dbReference>
<name>A0A4P6HQ81_9BACT</name>
<dbReference type="RefSeq" id="WP_129351514.1">
    <property type="nucleotide sequence ID" value="NZ_CP026538.1"/>
</dbReference>
<dbReference type="InterPro" id="IPR006638">
    <property type="entry name" value="Elp3/MiaA/NifB-like_rSAM"/>
</dbReference>
<dbReference type="GO" id="GO:0003824">
    <property type="term" value="F:catalytic activity"/>
    <property type="evidence" value="ECO:0007669"/>
    <property type="project" value="InterPro"/>
</dbReference>
<feature type="binding site" evidence="6">
    <location>
        <position position="329"/>
    </location>
    <ligand>
        <name>[4Fe-4S] cluster</name>
        <dbReference type="ChEBI" id="CHEBI:49883"/>
        <note>4Fe-4S-S-AdoMet</note>
    </ligand>
</feature>
<dbReference type="InterPro" id="IPR058240">
    <property type="entry name" value="rSAM_sf"/>
</dbReference>
<feature type="region of interest" description="Disordered" evidence="7">
    <location>
        <begin position="569"/>
        <end position="647"/>
    </location>
</feature>
<dbReference type="NCBIfam" id="TIGR03904">
    <property type="entry name" value="SAM_YgiQ"/>
    <property type="match status" value="1"/>
</dbReference>
<dbReference type="SUPFAM" id="SSF102114">
    <property type="entry name" value="Radical SAM enzymes"/>
    <property type="match status" value="1"/>
</dbReference>
<evidence type="ECO:0000256" key="2">
    <source>
        <dbReference type="ARBA" id="ARBA00022691"/>
    </source>
</evidence>
<evidence type="ECO:0000256" key="6">
    <source>
        <dbReference type="HAMAP-Rule" id="MF_01251"/>
    </source>
</evidence>
<feature type="compositionally biased region" description="Basic and acidic residues" evidence="7">
    <location>
        <begin position="573"/>
        <end position="590"/>
    </location>
</feature>
<dbReference type="EMBL" id="CP026538">
    <property type="protein sequence ID" value="QAZ69473.1"/>
    <property type="molecule type" value="Genomic_DNA"/>
</dbReference>
<dbReference type="GO" id="GO:0005506">
    <property type="term" value="F:iron ion binding"/>
    <property type="evidence" value="ECO:0007669"/>
    <property type="project" value="UniProtKB-UniRule"/>
</dbReference>
<comment type="similarity">
    <text evidence="6">Belongs to the UPF0313 family.</text>
</comment>
<feature type="domain" description="Radical SAM core" evidence="8">
    <location>
        <begin position="308"/>
        <end position="575"/>
    </location>
</feature>
<reference evidence="9 10" key="1">
    <citation type="submission" date="2018-02" db="EMBL/GenBank/DDBJ databases">
        <title>Genome sequence of Desulfovibrio carbinolicus DSM 3852.</title>
        <authorList>
            <person name="Wilbanks E."/>
            <person name="Skennerton C.T."/>
            <person name="Orphan V.J."/>
        </authorList>
    </citation>
    <scope>NUCLEOTIDE SEQUENCE [LARGE SCALE GENOMIC DNA]</scope>
    <source>
        <strain evidence="9 10">DSM 3852</strain>
    </source>
</reference>
<dbReference type="PANTHER" id="PTHR32331">
    <property type="entry name" value="UPF0313 PROTEIN YGIQ"/>
    <property type="match status" value="1"/>
</dbReference>
<evidence type="ECO:0000256" key="4">
    <source>
        <dbReference type="ARBA" id="ARBA00023004"/>
    </source>
</evidence>
<dbReference type="InterPro" id="IPR013704">
    <property type="entry name" value="UPF0313_N"/>
</dbReference>
<keyword evidence="5 6" id="KW-0411">Iron-sulfur</keyword>
<keyword evidence="1 6" id="KW-0004">4Fe-4S</keyword>
<dbReference type="InterPro" id="IPR020612">
    <property type="entry name" value="Methylthiotransferase_CS"/>
</dbReference>
<gene>
    <name evidence="9" type="ORF">C3Y92_08070</name>
</gene>
<keyword evidence="2 6" id="KW-0949">S-adenosyl-L-methionine</keyword>
<dbReference type="SFLD" id="SFLDG01069">
    <property type="entry name" value="UPF0313"/>
    <property type="match status" value="1"/>
</dbReference>
<evidence type="ECO:0000256" key="1">
    <source>
        <dbReference type="ARBA" id="ARBA00022485"/>
    </source>
</evidence>
<dbReference type="OrthoDB" id="9803479at2"/>
<dbReference type="HAMAP" id="MF_01251">
    <property type="entry name" value="UPF0313"/>
    <property type="match status" value="1"/>
</dbReference>
<dbReference type="PROSITE" id="PS51918">
    <property type="entry name" value="RADICAL_SAM"/>
    <property type="match status" value="1"/>
</dbReference>
<dbReference type="Gene3D" id="3.80.30.20">
    <property type="entry name" value="tm_1862 like domain"/>
    <property type="match status" value="1"/>
</dbReference>
<proteinExistence type="inferred from homology"/>
<accession>A0A4P6HQ81</accession>
<evidence type="ECO:0000256" key="3">
    <source>
        <dbReference type="ARBA" id="ARBA00022723"/>
    </source>
</evidence>
<keyword evidence="10" id="KW-1185">Reference proteome</keyword>
<keyword evidence="4 6" id="KW-0408">Iron</keyword>
<evidence type="ECO:0000256" key="7">
    <source>
        <dbReference type="SAM" id="MobiDB-lite"/>
    </source>
</evidence>
<evidence type="ECO:0000313" key="10">
    <source>
        <dbReference type="Proteomes" id="UP000293296"/>
    </source>
</evidence>
<dbReference type="KEGG" id="dcb:C3Y92_08070"/>
<feature type="binding site" evidence="6">
    <location>
        <position position="326"/>
    </location>
    <ligand>
        <name>[4Fe-4S] cluster</name>
        <dbReference type="ChEBI" id="CHEBI:49883"/>
        <note>4Fe-4S-S-AdoMet</note>
    </ligand>
</feature>
<keyword evidence="3 6" id="KW-0479">Metal-binding</keyword>
<evidence type="ECO:0000259" key="8">
    <source>
        <dbReference type="PROSITE" id="PS51918"/>
    </source>
</evidence>
<comment type="cofactor">
    <cofactor evidence="6">
        <name>[4Fe-4S] cluster</name>
        <dbReference type="ChEBI" id="CHEBI:49883"/>
    </cofactor>
    <text evidence="6">Binds 1 [4Fe-4S] cluster. The cluster is coordinated with 3 cysteines and an exchangeable S-adenosyl-L-methionine.</text>
</comment>
<dbReference type="GO" id="GO:0051539">
    <property type="term" value="F:4 iron, 4 sulfur cluster binding"/>
    <property type="evidence" value="ECO:0007669"/>
    <property type="project" value="UniProtKB-KW"/>
</dbReference>
<dbReference type="InterPro" id="IPR007197">
    <property type="entry name" value="rSAM"/>
</dbReference>
<dbReference type="InterPro" id="IPR023404">
    <property type="entry name" value="rSAM_horseshoe"/>
</dbReference>
<feature type="binding site" evidence="6">
    <location>
        <position position="322"/>
    </location>
    <ligand>
        <name>[4Fe-4S] cluster</name>
        <dbReference type="ChEBI" id="CHEBI:49883"/>
        <note>4Fe-4S-S-AdoMet</note>
    </ligand>
</feature>
<dbReference type="PANTHER" id="PTHR32331:SF0">
    <property type="entry name" value="UPF0313 PROTEIN YGIQ"/>
    <property type="match status" value="1"/>
</dbReference>
<dbReference type="InterPro" id="IPR022946">
    <property type="entry name" value="UPF0313"/>
</dbReference>
<evidence type="ECO:0000313" key="9">
    <source>
        <dbReference type="EMBL" id="QAZ69473.1"/>
    </source>
</evidence>
<organism evidence="9 10">
    <name type="scientific">Solidesulfovibrio carbinolicus</name>
    <dbReference type="NCBI Taxonomy" id="296842"/>
    <lineage>
        <taxon>Bacteria</taxon>
        <taxon>Pseudomonadati</taxon>
        <taxon>Thermodesulfobacteriota</taxon>
        <taxon>Desulfovibrionia</taxon>
        <taxon>Desulfovibrionales</taxon>
        <taxon>Desulfovibrionaceae</taxon>
        <taxon>Solidesulfovibrio</taxon>
    </lineage>
</organism>
<dbReference type="Pfam" id="PF08497">
    <property type="entry name" value="Radical_SAM_N"/>
    <property type="match status" value="1"/>
</dbReference>
<dbReference type="PROSITE" id="PS01278">
    <property type="entry name" value="MTTASE_RADICAL"/>
    <property type="match status" value="1"/>
</dbReference>
<protein>
    <submittedName>
        <fullName evidence="9">YgiQ family radical SAM protein</fullName>
    </submittedName>
</protein>